<dbReference type="AlphaFoldDB" id="A0A7S3P7L8"/>
<dbReference type="EMBL" id="HBIM01009446">
    <property type="protein sequence ID" value="CAE0410543.1"/>
    <property type="molecule type" value="Transcribed_RNA"/>
</dbReference>
<proteinExistence type="predicted"/>
<gene>
    <name evidence="1" type="ORF">ACOF00016_LOCUS7994</name>
</gene>
<reference evidence="1" key="1">
    <citation type="submission" date="2021-01" db="EMBL/GenBank/DDBJ databases">
        <authorList>
            <person name="Corre E."/>
            <person name="Pelletier E."/>
            <person name="Niang G."/>
            <person name="Scheremetjew M."/>
            <person name="Finn R."/>
            <person name="Kale V."/>
            <person name="Holt S."/>
            <person name="Cochrane G."/>
            <person name="Meng A."/>
            <person name="Brown T."/>
            <person name="Cohen L."/>
        </authorList>
    </citation>
    <scope>NUCLEOTIDE SEQUENCE</scope>
    <source>
        <strain evidence="1">CCMP127</strain>
    </source>
</reference>
<accession>A0A7S3P7L8</accession>
<sequence length="231" mass="25094">MFESVLSTNFDAVSLMKIGRFDESIYLLKLAIAAVQNAGQQEHREDEGALGMVVSVPLEYCDRLSKFTSSTTEVSFSGICNRAFIFQGSQSLANMDENASLCASVGLYNMALNMHLKGLTIGGPACLSKASGLYKRVFTILRSYALFPIDSVSSLLLATVLNIVACESELKGYCDDSTQQWMKVYNDLFAWATTQSDCESAAILQHPEEIDLFASSSVFFAGQNFCTAAAA</sequence>
<organism evidence="1">
    <name type="scientific">Amphora coffeiformis</name>
    <dbReference type="NCBI Taxonomy" id="265554"/>
    <lineage>
        <taxon>Eukaryota</taxon>
        <taxon>Sar</taxon>
        <taxon>Stramenopiles</taxon>
        <taxon>Ochrophyta</taxon>
        <taxon>Bacillariophyta</taxon>
        <taxon>Bacillariophyceae</taxon>
        <taxon>Bacillariophycidae</taxon>
        <taxon>Thalassiophysales</taxon>
        <taxon>Catenulaceae</taxon>
        <taxon>Amphora</taxon>
    </lineage>
</organism>
<evidence type="ECO:0000313" key="1">
    <source>
        <dbReference type="EMBL" id="CAE0410543.1"/>
    </source>
</evidence>
<name>A0A7S3P7L8_9STRA</name>
<protein>
    <submittedName>
        <fullName evidence="1">Uncharacterized protein</fullName>
    </submittedName>
</protein>